<name>A0A5K7XJM0_9BACT</name>
<gene>
    <name evidence="1" type="ORF">PLANPX_5929</name>
</gene>
<sequence>MNGLRSVVVSAQVGSFVQEIVGGVSDPDAASRSHERLWR</sequence>
<dbReference type="EMBL" id="AP021861">
    <property type="protein sequence ID" value="BBO36317.1"/>
    <property type="molecule type" value="Genomic_DNA"/>
</dbReference>
<reference evidence="2" key="1">
    <citation type="submission" date="2019-10" db="EMBL/GenBank/DDBJ databases">
        <title>Lacipirellula parvula gen. nov., sp. nov., representing a lineage of planctomycetes widespread in freshwater anoxic habitats, and description of the family Lacipirellulaceae.</title>
        <authorList>
            <person name="Dedysh S.N."/>
            <person name="Kulichevskaya I.S."/>
            <person name="Beletsky A.V."/>
            <person name="Rakitin A.L."/>
            <person name="Mardanov A.V."/>
            <person name="Ivanova A.A."/>
            <person name="Saltykova V.X."/>
            <person name="Rijpstra W.I.C."/>
            <person name="Sinninghe Damste J.S."/>
            <person name="Ravin N.V."/>
        </authorList>
    </citation>
    <scope>NUCLEOTIDE SEQUENCE [LARGE SCALE GENOMIC DNA]</scope>
    <source>
        <strain evidence="2">PX69</strain>
    </source>
</reference>
<dbReference type="Proteomes" id="UP000326837">
    <property type="component" value="Chromosome"/>
</dbReference>
<accession>A0A5K7XJM0</accession>
<dbReference type="AlphaFoldDB" id="A0A5K7XJM0"/>
<dbReference type="KEGG" id="lpav:PLANPX_5929"/>
<keyword evidence="2" id="KW-1185">Reference proteome</keyword>
<evidence type="ECO:0000313" key="1">
    <source>
        <dbReference type="EMBL" id="BBO36317.1"/>
    </source>
</evidence>
<organism evidence="1 2">
    <name type="scientific">Lacipirellula parvula</name>
    <dbReference type="NCBI Taxonomy" id="2650471"/>
    <lineage>
        <taxon>Bacteria</taxon>
        <taxon>Pseudomonadati</taxon>
        <taxon>Planctomycetota</taxon>
        <taxon>Planctomycetia</taxon>
        <taxon>Pirellulales</taxon>
        <taxon>Lacipirellulaceae</taxon>
        <taxon>Lacipirellula</taxon>
    </lineage>
</organism>
<proteinExistence type="predicted"/>
<protein>
    <submittedName>
        <fullName evidence="1">Uncharacterized protein</fullName>
    </submittedName>
</protein>
<evidence type="ECO:0000313" key="2">
    <source>
        <dbReference type="Proteomes" id="UP000326837"/>
    </source>
</evidence>